<evidence type="ECO:0000313" key="11">
    <source>
        <dbReference type="EMBL" id="KAJ7729256.1"/>
    </source>
</evidence>
<dbReference type="PANTHER" id="PTHR13710">
    <property type="entry name" value="DNA HELICASE RECQ FAMILY MEMBER"/>
    <property type="match status" value="1"/>
</dbReference>
<dbReference type="Proteomes" id="UP001215280">
    <property type="component" value="Unassembled WGS sequence"/>
</dbReference>
<comment type="similarity">
    <text evidence="1">Belongs to the helicase family. RecQ subfamily.</text>
</comment>
<evidence type="ECO:0000256" key="3">
    <source>
        <dbReference type="ARBA" id="ARBA00022801"/>
    </source>
</evidence>
<dbReference type="InterPro" id="IPR027417">
    <property type="entry name" value="P-loop_NTPase"/>
</dbReference>
<dbReference type="InterPro" id="IPR002464">
    <property type="entry name" value="DNA/RNA_helicase_DEAH_CS"/>
</dbReference>
<keyword evidence="5" id="KW-0238">DNA-binding</keyword>
<dbReference type="GO" id="GO:0005524">
    <property type="term" value="F:ATP binding"/>
    <property type="evidence" value="ECO:0007669"/>
    <property type="project" value="UniProtKB-KW"/>
</dbReference>
<sequence>MPVQSRLDSHRCDAAKATALLQKARKEARKSRNYQSAPTRAKIRTDFRERNKGMDAHKWQVDFGKALHLGLDCTMIAGTGMGKTMPFVMPLFVELDKMIIIISPLNALEVDQALRFQKMGLSAVTVNGDTYSIDIHKEIQEFKHRIIITSLDMCLKHDKFRQLLSTPAFAKWIAAFVIDEAHCISQWGDDFRPEYAELGTLYVFVPLKVPFLIASATLPPGYTSYTVDLGTDCPNIAWLVQHMNGAKTDIEALEFLISPHESEEDDVELIQSMVFFDNISLCMDALKHLRERLPQKARGQIAIYHSRRSKRSKHIIMAKFRSGEIKILLTMEAAGMGCDISHIEQVVEFLVPSSLSIWMQRAGRAGHNFLIAARAVLLVQPSMFQKVNPKKGEPPLKEGDPAIFKKAIVEGLRAWIETKECWREVADEYFDNGTVRKPPTSICCDNCLRKTSPRHLLLLTHGRDRPVERPMSPSSDTEDSPSQTPDDNGKRLMRQASQAPNRREGHLNQARQLLTRWRNDTCATLYQRASPGAPTPSFQVESHPCRAACR</sequence>
<evidence type="ECO:0000259" key="10">
    <source>
        <dbReference type="PROSITE" id="PS51194"/>
    </source>
</evidence>
<reference evidence="11" key="1">
    <citation type="submission" date="2023-03" db="EMBL/GenBank/DDBJ databases">
        <title>Massive genome expansion in bonnet fungi (Mycena s.s.) driven by repeated elements and novel gene families across ecological guilds.</title>
        <authorList>
            <consortium name="Lawrence Berkeley National Laboratory"/>
            <person name="Harder C.B."/>
            <person name="Miyauchi S."/>
            <person name="Viragh M."/>
            <person name="Kuo A."/>
            <person name="Thoen E."/>
            <person name="Andreopoulos B."/>
            <person name="Lu D."/>
            <person name="Skrede I."/>
            <person name="Drula E."/>
            <person name="Henrissat B."/>
            <person name="Morin E."/>
            <person name="Kohler A."/>
            <person name="Barry K."/>
            <person name="LaButti K."/>
            <person name="Morin E."/>
            <person name="Salamov A."/>
            <person name="Lipzen A."/>
            <person name="Mereny Z."/>
            <person name="Hegedus B."/>
            <person name="Baldrian P."/>
            <person name="Stursova M."/>
            <person name="Weitz H."/>
            <person name="Taylor A."/>
            <person name="Grigoriev I.V."/>
            <person name="Nagy L.G."/>
            <person name="Martin F."/>
            <person name="Kauserud H."/>
        </authorList>
    </citation>
    <scope>NUCLEOTIDE SEQUENCE</scope>
    <source>
        <strain evidence="11">CBHHK188m</strain>
    </source>
</reference>
<keyword evidence="12" id="KW-1185">Reference proteome</keyword>
<keyword evidence="4" id="KW-0067">ATP-binding</keyword>
<dbReference type="PROSITE" id="PS51194">
    <property type="entry name" value="HELICASE_CTER"/>
    <property type="match status" value="1"/>
</dbReference>
<dbReference type="InterPro" id="IPR001650">
    <property type="entry name" value="Helicase_C-like"/>
</dbReference>
<evidence type="ECO:0000256" key="8">
    <source>
        <dbReference type="SAM" id="MobiDB-lite"/>
    </source>
</evidence>
<feature type="region of interest" description="Disordered" evidence="8">
    <location>
        <begin position="458"/>
        <end position="507"/>
    </location>
</feature>
<dbReference type="SMART" id="SM00490">
    <property type="entry name" value="HELICc"/>
    <property type="match status" value="1"/>
</dbReference>
<dbReference type="GO" id="GO:0005737">
    <property type="term" value="C:cytoplasm"/>
    <property type="evidence" value="ECO:0007669"/>
    <property type="project" value="TreeGrafter"/>
</dbReference>
<dbReference type="Pfam" id="PF00271">
    <property type="entry name" value="Helicase_C"/>
    <property type="match status" value="1"/>
</dbReference>
<evidence type="ECO:0000259" key="9">
    <source>
        <dbReference type="PROSITE" id="PS51192"/>
    </source>
</evidence>
<dbReference type="SUPFAM" id="SSF52540">
    <property type="entry name" value="P-loop containing nucleoside triphosphate hydrolases"/>
    <property type="match status" value="1"/>
</dbReference>
<dbReference type="InterPro" id="IPR014001">
    <property type="entry name" value="Helicase_ATP-bd"/>
</dbReference>
<dbReference type="PANTHER" id="PTHR13710:SF154">
    <property type="entry name" value="RECQ HELICASE, PUTATIVE (AFU_ORTHOLOGUE AFUA_6G14720)-RELATED"/>
    <property type="match status" value="1"/>
</dbReference>
<dbReference type="EMBL" id="JARJLG010000199">
    <property type="protein sequence ID" value="KAJ7729256.1"/>
    <property type="molecule type" value="Genomic_DNA"/>
</dbReference>
<evidence type="ECO:0000256" key="5">
    <source>
        <dbReference type="ARBA" id="ARBA00023125"/>
    </source>
</evidence>
<gene>
    <name evidence="11" type="ORF">DFH07DRAFT_969580</name>
</gene>
<dbReference type="EC" id="5.6.2.4" evidence="7"/>
<accession>A0AAD7HWB2</accession>
<dbReference type="AlphaFoldDB" id="A0AAD7HWB2"/>
<evidence type="ECO:0000256" key="6">
    <source>
        <dbReference type="ARBA" id="ARBA00034617"/>
    </source>
</evidence>
<keyword evidence="3 11" id="KW-0378">Hydrolase</keyword>
<dbReference type="SMART" id="SM00487">
    <property type="entry name" value="DEXDc"/>
    <property type="match status" value="1"/>
</dbReference>
<feature type="compositionally biased region" description="Polar residues" evidence="8">
    <location>
        <begin position="472"/>
        <end position="486"/>
    </location>
</feature>
<dbReference type="Gene3D" id="3.40.50.300">
    <property type="entry name" value="P-loop containing nucleotide triphosphate hydrolases"/>
    <property type="match status" value="2"/>
</dbReference>
<dbReference type="GO" id="GO:0043138">
    <property type="term" value="F:3'-5' DNA helicase activity"/>
    <property type="evidence" value="ECO:0007669"/>
    <property type="project" value="UniProtKB-EC"/>
</dbReference>
<dbReference type="InterPro" id="IPR011545">
    <property type="entry name" value="DEAD/DEAH_box_helicase_dom"/>
</dbReference>
<organism evidence="11 12">
    <name type="scientific">Mycena maculata</name>
    <dbReference type="NCBI Taxonomy" id="230809"/>
    <lineage>
        <taxon>Eukaryota</taxon>
        <taxon>Fungi</taxon>
        <taxon>Dikarya</taxon>
        <taxon>Basidiomycota</taxon>
        <taxon>Agaricomycotina</taxon>
        <taxon>Agaricomycetes</taxon>
        <taxon>Agaricomycetidae</taxon>
        <taxon>Agaricales</taxon>
        <taxon>Marasmiineae</taxon>
        <taxon>Mycenaceae</taxon>
        <taxon>Mycena</taxon>
    </lineage>
</organism>
<evidence type="ECO:0000256" key="2">
    <source>
        <dbReference type="ARBA" id="ARBA00022741"/>
    </source>
</evidence>
<comment type="caution">
    <text evidence="11">The sequence shown here is derived from an EMBL/GenBank/DDBJ whole genome shotgun (WGS) entry which is preliminary data.</text>
</comment>
<dbReference type="PROSITE" id="PS00690">
    <property type="entry name" value="DEAH_ATP_HELICASE"/>
    <property type="match status" value="1"/>
</dbReference>
<feature type="domain" description="Helicase ATP-binding" evidence="9">
    <location>
        <begin position="64"/>
        <end position="236"/>
    </location>
</feature>
<dbReference type="Pfam" id="PF00270">
    <property type="entry name" value="DEAD"/>
    <property type="match status" value="1"/>
</dbReference>
<dbReference type="GO" id="GO:0005694">
    <property type="term" value="C:chromosome"/>
    <property type="evidence" value="ECO:0007669"/>
    <property type="project" value="TreeGrafter"/>
</dbReference>
<dbReference type="GO" id="GO:0009378">
    <property type="term" value="F:four-way junction helicase activity"/>
    <property type="evidence" value="ECO:0007669"/>
    <property type="project" value="TreeGrafter"/>
</dbReference>
<evidence type="ECO:0000313" key="12">
    <source>
        <dbReference type="Proteomes" id="UP001215280"/>
    </source>
</evidence>
<evidence type="ECO:0000256" key="1">
    <source>
        <dbReference type="ARBA" id="ARBA00005446"/>
    </source>
</evidence>
<name>A0AAD7HWB2_9AGAR</name>
<dbReference type="PROSITE" id="PS51192">
    <property type="entry name" value="HELICASE_ATP_BIND_1"/>
    <property type="match status" value="1"/>
</dbReference>
<dbReference type="GO" id="GO:0003677">
    <property type="term" value="F:DNA binding"/>
    <property type="evidence" value="ECO:0007669"/>
    <property type="project" value="UniProtKB-KW"/>
</dbReference>
<keyword evidence="2" id="KW-0547">Nucleotide-binding</keyword>
<dbReference type="GO" id="GO:0000724">
    <property type="term" value="P:double-strand break repair via homologous recombination"/>
    <property type="evidence" value="ECO:0007669"/>
    <property type="project" value="TreeGrafter"/>
</dbReference>
<dbReference type="GO" id="GO:0016787">
    <property type="term" value="F:hydrolase activity"/>
    <property type="evidence" value="ECO:0007669"/>
    <property type="project" value="UniProtKB-KW"/>
</dbReference>
<comment type="catalytic activity">
    <reaction evidence="6">
        <text>Couples ATP hydrolysis with the unwinding of duplex DNA by translocating in the 3'-5' direction.</text>
        <dbReference type="EC" id="5.6.2.4"/>
    </reaction>
</comment>
<evidence type="ECO:0000256" key="7">
    <source>
        <dbReference type="ARBA" id="ARBA00034808"/>
    </source>
</evidence>
<evidence type="ECO:0000256" key="4">
    <source>
        <dbReference type="ARBA" id="ARBA00022840"/>
    </source>
</evidence>
<feature type="region of interest" description="Disordered" evidence="8">
    <location>
        <begin position="528"/>
        <end position="550"/>
    </location>
</feature>
<proteinExistence type="inferred from homology"/>
<protein>
    <recommendedName>
        <fullName evidence="7">DNA 3'-5' helicase</fullName>
        <ecNumber evidence="7">5.6.2.4</ecNumber>
    </recommendedName>
</protein>
<feature type="domain" description="Helicase C-terminal" evidence="10">
    <location>
        <begin position="262"/>
        <end position="429"/>
    </location>
</feature>